<evidence type="ECO:0000256" key="6">
    <source>
        <dbReference type="ARBA" id="ARBA00023002"/>
    </source>
</evidence>
<proteinExistence type="inferred from homology"/>
<reference evidence="12" key="1">
    <citation type="submission" date="2021-11" db="EMBL/GenBank/DDBJ databases">
        <authorList>
            <consortium name="Genoscope - CEA"/>
            <person name="William W."/>
        </authorList>
    </citation>
    <scope>NUCLEOTIDE SEQUENCE</scope>
</reference>
<evidence type="ECO:0000259" key="11">
    <source>
        <dbReference type="Pfam" id="PF22366"/>
    </source>
</evidence>
<comment type="catalytic activity">
    <reaction evidence="9">
        <text>a ubiquinone + NADH + H(+) = a ubiquinol + NAD(+)</text>
        <dbReference type="Rhea" id="RHEA:23152"/>
        <dbReference type="Rhea" id="RHEA-COMP:9565"/>
        <dbReference type="Rhea" id="RHEA-COMP:9566"/>
        <dbReference type="ChEBI" id="CHEBI:15378"/>
        <dbReference type="ChEBI" id="CHEBI:16389"/>
        <dbReference type="ChEBI" id="CHEBI:17976"/>
        <dbReference type="ChEBI" id="CHEBI:57540"/>
        <dbReference type="ChEBI" id="CHEBI:57945"/>
    </reaction>
</comment>
<keyword evidence="3" id="KW-0285">Flavoprotein</keyword>
<dbReference type="SUPFAM" id="SSF51905">
    <property type="entry name" value="FAD/NAD(P)-binding domain"/>
    <property type="match status" value="1"/>
</dbReference>
<comment type="catalytic activity">
    <reaction evidence="8">
        <text>a quinone + NADH + H(+) = a quinol + NAD(+)</text>
        <dbReference type="Rhea" id="RHEA:46160"/>
        <dbReference type="ChEBI" id="CHEBI:15378"/>
        <dbReference type="ChEBI" id="CHEBI:24646"/>
        <dbReference type="ChEBI" id="CHEBI:57540"/>
        <dbReference type="ChEBI" id="CHEBI:57945"/>
        <dbReference type="ChEBI" id="CHEBI:132124"/>
        <dbReference type="EC" id="1.6.5.9"/>
    </reaction>
</comment>
<feature type="domain" description="FAD/NAD(P)-binding" evidence="10">
    <location>
        <begin position="46"/>
        <end position="389"/>
    </location>
</feature>
<keyword evidence="7" id="KW-0520">NAD</keyword>
<keyword evidence="5" id="KW-0809">Transit peptide</keyword>
<dbReference type="OrthoDB" id="3244603at2759"/>
<evidence type="ECO:0000256" key="2">
    <source>
        <dbReference type="ARBA" id="ARBA00012637"/>
    </source>
</evidence>
<dbReference type="InterPro" id="IPR036188">
    <property type="entry name" value="FAD/NAD-bd_sf"/>
</dbReference>
<sequence length="505" mass="53875">MLRLAATRAAPVIATGAVGAWAAVTTSNDDWDEYFPPAPASTDRERIVILGSGWAGLNAMKKCGGEGKDITIVSPRPHFLYTPLLAGSAVGTTTLRSVCEPIRAVIENSWTTDAKFIRADARAIDAAKKTVSLKTGDGDKNLELPYDKLVIAVGAQPNTFGIPGVQENALFLKEAEDSAKLHARLLSNLERASAALACGECNQVVDALLTVVVVGGGPTGVELCAELADFRKDDIARRYGDEIADRFRIVLAEAMPRVLGPFDPQLADLARTHLETRGVEVREKCAVTGVTADAVTYQPSLPRSATAEQRLQAAAEAKTEKVGALVWAAGIGARPVVKKLAQQLGQGENARGLKVDDRLQVLGADGVFAIGDCALSGNAPTAQVAAQQGKYVGRAIRDRSDKPFEYKHAGSLCCLGFGNAIAQLQPQHQAWRSLHSAANTKVVGEDQRAVTGAPAFALWRGMYFTQLLSPSTRWSVSADWIRTSLKGRDVNEPVLKRTMTPAESE</sequence>
<name>A0A8J2SEG8_9STRA</name>
<organism evidence="12 13">
    <name type="scientific">Pelagomonas calceolata</name>
    <dbReference type="NCBI Taxonomy" id="35677"/>
    <lineage>
        <taxon>Eukaryota</taxon>
        <taxon>Sar</taxon>
        <taxon>Stramenopiles</taxon>
        <taxon>Ochrophyta</taxon>
        <taxon>Pelagophyceae</taxon>
        <taxon>Pelagomonadales</taxon>
        <taxon>Pelagomonadaceae</taxon>
        <taxon>Pelagomonas</taxon>
    </lineage>
</organism>
<dbReference type="GO" id="GO:0005739">
    <property type="term" value="C:mitochondrion"/>
    <property type="evidence" value="ECO:0007669"/>
    <property type="project" value="TreeGrafter"/>
</dbReference>
<evidence type="ECO:0000256" key="9">
    <source>
        <dbReference type="ARBA" id="ARBA00049010"/>
    </source>
</evidence>
<keyword evidence="6" id="KW-0560">Oxidoreductase</keyword>
<evidence type="ECO:0000259" key="10">
    <source>
        <dbReference type="Pfam" id="PF07992"/>
    </source>
</evidence>
<dbReference type="PRINTS" id="PR00368">
    <property type="entry name" value="FADPNR"/>
</dbReference>
<dbReference type="Pfam" id="PF07992">
    <property type="entry name" value="Pyr_redox_2"/>
    <property type="match status" value="1"/>
</dbReference>
<dbReference type="PANTHER" id="PTHR43706">
    <property type="entry name" value="NADH DEHYDROGENASE"/>
    <property type="match status" value="1"/>
</dbReference>
<keyword evidence="13" id="KW-1185">Reference proteome</keyword>
<protein>
    <recommendedName>
        <fullName evidence="2">NADH:ubiquinone reductase (non-electrogenic)</fullName>
        <ecNumber evidence="2">1.6.5.9</ecNumber>
    </recommendedName>
</protein>
<feature type="domain" description="External alternative NADH-ubiquinone oxidoreductase-like C-terminal" evidence="11">
    <location>
        <begin position="408"/>
        <end position="489"/>
    </location>
</feature>
<gene>
    <name evidence="12" type="ORF">PECAL_2P13430</name>
</gene>
<dbReference type="GO" id="GO:0050136">
    <property type="term" value="F:NADH dehydrogenase (quinone) (non-electrogenic) activity"/>
    <property type="evidence" value="ECO:0007669"/>
    <property type="project" value="UniProtKB-EC"/>
</dbReference>
<dbReference type="Proteomes" id="UP000789595">
    <property type="component" value="Unassembled WGS sequence"/>
</dbReference>
<dbReference type="PANTHER" id="PTHR43706:SF47">
    <property type="entry name" value="EXTERNAL NADH-UBIQUINONE OXIDOREDUCTASE 1, MITOCHONDRIAL-RELATED"/>
    <property type="match status" value="1"/>
</dbReference>
<comment type="caution">
    <text evidence="12">The sequence shown here is derived from an EMBL/GenBank/DDBJ whole genome shotgun (WGS) entry which is preliminary data.</text>
</comment>
<dbReference type="EMBL" id="CAKKNE010000002">
    <property type="protein sequence ID" value="CAH0368283.1"/>
    <property type="molecule type" value="Genomic_DNA"/>
</dbReference>
<dbReference type="AlphaFoldDB" id="A0A8J2SEG8"/>
<dbReference type="Gene3D" id="3.50.50.100">
    <property type="match status" value="1"/>
</dbReference>
<evidence type="ECO:0000256" key="3">
    <source>
        <dbReference type="ARBA" id="ARBA00022630"/>
    </source>
</evidence>
<accession>A0A8J2SEG8</accession>
<dbReference type="InterPro" id="IPR023753">
    <property type="entry name" value="FAD/NAD-binding_dom"/>
</dbReference>
<evidence type="ECO:0000256" key="8">
    <source>
        <dbReference type="ARBA" id="ARBA00047599"/>
    </source>
</evidence>
<comment type="similarity">
    <text evidence="1">Belongs to the NADH dehydrogenase family.</text>
</comment>
<keyword evidence="4" id="KW-0274">FAD</keyword>
<dbReference type="InterPro" id="IPR045024">
    <property type="entry name" value="NDH-2"/>
</dbReference>
<evidence type="ECO:0000313" key="13">
    <source>
        <dbReference type="Proteomes" id="UP000789595"/>
    </source>
</evidence>
<evidence type="ECO:0000313" key="12">
    <source>
        <dbReference type="EMBL" id="CAH0368283.1"/>
    </source>
</evidence>
<dbReference type="PRINTS" id="PR00411">
    <property type="entry name" value="PNDRDTASEI"/>
</dbReference>
<evidence type="ECO:0000256" key="5">
    <source>
        <dbReference type="ARBA" id="ARBA00022946"/>
    </source>
</evidence>
<dbReference type="InterPro" id="IPR054585">
    <property type="entry name" value="NDH2-like_C"/>
</dbReference>
<dbReference type="Pfam" id="PF22366">
    <property type="entry name" value="NDH2_C"/>
    <property type="match status" value="1"/>
</dbReference>
<evidence type="ECO:0000256" key="7">
    <source>
        <dbReference type="ARBA" id="ARBA00023027"/>
    </source>
</evidence>
<evidence type="ECO:0000256" key="4">
    <source>
        <dbReference type="ARBA" id="ARBA00022827"/>
    </source>
</evidence>
<evidence type="ECO:0000256" key="1">
    <source>
        <dbReference type="ARBA" id="ARBA00005272"/>
    </source>
</evidence>
<dbReference type="EC" id="1.6.5.9" evidence="2"/>